<dbReference type="EMBL" id="JAWDGP010003555">
    <property type="protein sequence ID" value="KAK3773198.1"/>
    <property type="molecule type" value="Genomic_DNA"/>
</dbReference>
<dbReference type="GO" id="GO:0005634">
    <property type="term" value="C:nucleus"/>
    <property type="evidence" value="ECO:0007669"/>
    <property type="project" value="TreeGrafter"/>
</dbReference>
<organism evidence="4 5">
    <name type="scientific">Elysia crispata</name>
    <name type="common">lettuce slug</name>
    <dbReference type="NCBI Taxonomy" id="231223"/>
    <lineage>
        <taxon>Eukaryota</taxon>
        <taxon>Metazoa</taxon>
        <taxon>Spiralia</taxon>
        <taxon>Lophotrochozoa</taxon>
        <taxon>Mollusca</taxon>
        <taxon>Gastropoda</taxon>
        <taxon>Heterobranchia</taxon>
        <taxon>Euthyneura</taxon>
        <taxon>Panpulmonata</taxon>
        <taxon>Sacoglossa</taxon>
        <taxon>Placobranchoidea</taxon>
        <taxon>Plakobranchidae</taxon>
        <taxon>Elysia</taxon>
    </lineage>
</organism>
<comment type="caution">
    <text evidence="4">The sequence shown here is derived from an EMBL/GenBank/DDBJ whole genome shotgun (WGS) entry which is preliminary data.</text>
</comment>
<feature type="region of interest" description="Disordered" evidence="1">
    <location>
        <begin position="1"/>
        <end position="24"/>
    </location>
</feature>
<dbReference type="Proteomes" id="UP001283361">
    <property type="component" value="Unassembled WGS sequence"/>
</dbReference>
<dbReference type="Gene3D" id="3.40.50.410">
    <property type="entry name" value="von Willebrand factor, type A domain"/>
    <property type="match status" value="1"/>
</dbReference>
<dbReference type="InterPro" id="IPR036465">
    <property type="entry name" value="vWFA_dom_sf"/>
</dbReference>
<feature type="transmembrane region" description="Helical" evidence="2">
    <location>
        <begin position="26"/>
        <end position="46"/>
    </location>
</feature>
<keyword evidence="2" id="KW-1133">Transmembrane helix</keyword>
<keyword evidence="2" id="KW-0472">Membrane</keyword>
<proteinExistence type="predicted"/>
<keyword evidence="2" id="KW-0812">Transmembrane</keyword>
<dbReference type="SUPFAM" id="SSF53300">
    <property type="entry name" value="vWA-like"/>
    <property type="match status" value="1"/>
</dbReference>
<protein>
    <recommendedName>
        <fullName evidence="3">VWFA domain-containing protein</fullName>
    </recommendedName>
</protein>
<gene>
    <name evidence="4" type="ORF">RRG08_025864</name>
</gene>
<reference evidence="4" key="1">
    <citation type="journal article" date="2023" name="G3 (Bethesda)">
        <title>A reference genome for the long-term kleptoplast-retaining sea slug Elysia crispata morphotype clarki.</title>
        <authorList>
            <person name="Eastman K.E."/>
            <person name="Pendleton A.L."/>
            <person name="Shaikh M.A."/>
            <person name="Suttiyut T."/>
            <person name="Ogas R."/>
            <person name="Tomko P."/>
            <person name="Gavelis G."/>
            <person name="Widhalm J.R."/>
            <person name="Wisecaver J.H."/>
        </authorList>
    </citation>
    <scope>NUCLEOTIDE SEQUENCE</scope>
    <source>
        <strain evidence="4">ECLA1</strain>
    </source>
</reference>
<dbReference type="PANTHER" id="PTHR45751">
    <property type="entry name" value="COPINE FAMILY PROTEIN 1"/>
    <property type="match status" value="1"/>
</dbReference>
<dbReference type="GO" id="GO:0016567">
    <property type="term" value="P:protein ubiquitination"/>
    <property type="evidence" value="ECO:0007669"/>
    <property type="project" value="TreeGrafter"/>
</dbReference>
<dbReference type="InterPro" id="IPR002035">
    <property type="entry name" value="VWF_A"/>
</dbReference>
<dbReference type="InterPro" id="IPR010734">
    <property type="entry name" value="Copine_C"/>
</dbReference>
<dbReference type="GO" id="GO:0004842">
    <property type="term" value="F:ubiquitin-protein transferase activity"/>
    <property type="evidence" value="ECO:0007669"/>
    <property type="project" value="TreeGrafter"/>
</dbReference>
<dbReference type="AlphaFoldDB" id="A0AAE0ZPF9"/>
<dbReference type="SMART" id="SM00327">
    <property type="entry name" value="VWA"/>
    <property type="match status" value="1"/>
</dbReference>
<dbReference type="PANTHER" id="PTHR45751:SF11">
    <property type="entry name" value="COPINE FAMILY PROTEIN 2"/>
    <property type="match status" value="1"/>
</dbReference>
<dbReference type="Pfam" id="PF07002">
    <property type="entry name" value="Copine"/>
    <property type="match status" value="1"/>
</dbReference>
<evidence type="ECO:0000256" key="1">
    <source>
        <dbReference type="SAM" id="MobiDB-lite"/>
    </source>
</evidence>
<dbReference type="InterPro" id="IPR052079">
    <property type="entry name" value="E3_ligase/Copine_domain"/>
</dbReference>
<accession>A0AAE0ZPF9</accession>
<evidence type="ECO:0000256" key="2">
    <source>
        <dbReference type="SAM" id="Phobius"/>
    </source>
</evidence>
<keyword evidence="5" id="KW-1185">Reference proteome</keyword>
<evidence type="ECO:0000259" key="3">
    <source>
        <dbReference type="SMART" id="SM00327"/>
    </source>
</evidence>
<feature type="domain" description="VWFA" evidence="3">
    <location>
        <begin position="142"/>
        <end position="347"/>
    </location>
</feature>
<sequence length="364" mass="39181">MSVSGASGAASGGASAAAGDPSSQGGIDVVSLTIAVVIVVGMLMWCSKRRRTAVPPPAATATKVVPAEIPPEPEVEVDEPQVVNEIVEKAMMPATTTLNFAETPRTESLFQLMQQDDLEKVAQQVSSLDEVSAIMHKAGLEHCNLIFGIDYTGSNYLQGKKTFGGKCLHDISDKVQNPYQCVIATLGETLEPFASDGVIPAFGFGDAYTKDHSVFALRPDAIPSGFKELLDIYNKLTPKVRLGGPTNFAPLIRQAIDIVKATKKYHILVIVADGQVTNERATTEAIVEASHHPLSIVTVGVGDGPWDTMVEFDEKLPVRTFDNFHFVDFAKVTKDVENPSAAFSIQALAEVPEQYQKIKDLKLL</sequence>
<evidence type="ECO:0000313" key="5">
    <source>
        <dbReference type="Proteomes" id="UP001283361"/>
    </source>
</evidence>
<name>A0AAE0ZPF9_9GAST</name>
<evidence type="ECO:0000313" key="4">
    <source>
        <dbReference type="EMBL" id="KAK3773198.1"/>
    </source>
</evidence>